<dbReference type="SUPFAM" id="SSF53756">
    <property type="entry name" value="UDP-Glycosyltransferase/glycogen phosphorylase"/>
    <property type="match status" value="1"/>
</dbReference>
<reference evidence="3" key="1">
    <citation type="submission" date="2020-05" db="EMBL/GenBank/DDBJ databases">
        <authorList>
            <person name="Chiriac C."/>
            <person name="Salcher M."/>
            <person name="Ghai R."/>
            <person name="Kavagutti S V."/>
        </authorList>
    </citation>
    <scope>NUCLEOTIDE SEQUENCE</scope>
</reference>
<evidence type="ECO:0000313" key="3">
    <source>
        <dbReference type="EMBL" id="CAB4346892.1"/>
    </source>
</evidence>
<dbReference type="EMBL" id="CAESAL010000132">
    <property type="protein sequence ID" value="CAB4346892.1"/>
    <property type="molecule type" value="Genomic_DNA"/>
</dbReference>
<dbReference type="CDD" id="cd03801">
    <property type="entry name" value="GT4_PimA-like"/>
    <property type="match status" value="1"/>
</dbReference>
<dbReference type="InterPro" id="IPR001296">
    <property type="entry name" value="Glyco_trans_1"/>
</dbReference>
<evidence type="ECO:0000259" key="1">
    <source>
        <dbReference type="Pfam" id="PF00534"/>
    </source>
</evidence>
<dbReference type="PANTHER" id="PTHR45947">
    <property type="entry name" value="SULFOQUINOVOSYL TRANSFERASE SQD2"/>
    <property type="match status" value="1"/>
</dbReference>
<dbReference type="PANTHER" id="PTHR45947:SF3">
    <property type="entry name" value="SULFOQUINOVOSYL TRANSFERASE SQD2"/>
    <property type="match status" value="1"/>
</dbReference>
<name>A0A6J5ZZS0_9ZZZZ</name>
<dbReference type="AlphaFoldDB" id="A0A6J5ZZS0"/>
<dbReference type="Pfam" id="PF13439">
    <property type="entry name" value="Glyco_transf_4"/>
    <property type="match status" value="1"/>
</dbReference>
<sequence length="382" mass="42166">MTDADDTFGSSSGRLKIALISDCYVPRLGGIEMQVHDLARHLQLAGHEVVVVTTTAGPDVVDGVSVHRVDVPLLPFDIPFTRRAFRSVIDALVAERVDVAHFHGGVVSPLAYKGARDAQRAGIPVVVTLHCIWSYATPFFWAIDKVTKWGQWPVVLSAVSEVAVAPVRRIAPDSATVVVLPNGIENDTWKIAPAERDPSVVTLVSVMRLAPRKRPMHLLRMIKDVRDRTPRSIDVRLIVIGDGPELGQMEKYVRENGLTNTVSLVGRRTREEIREIYSHADVFVAPANLESFGIAALEARCAGLPVVAKAQTGIREFVAHEKEGLLAANDAEMARELTRIVNDRMLREQIAQHNRTTPSPVDWSHVVERNVEAYQLAMSLRS</sequence>
<dbReference type="Pfam" id="PF00534">
    <property type="entry name" value="Glycos_transf_1"/>
    <property type="match status" value="1"/>
</dbReference>
<protein>
    <submittedName>
        <fullName evidence="3">Unannotated protein</fullName>
    </submittedName>
</protein>
<dbReference type="GO" id="GO:0016758">
    <property type="term" value="F:hexosyltransferase activity"/>
    <property type="evidence" value="ECO:0007669"/>
    <property type="project" value="TreeGrafter"/>
</dbReference>
<evidence type="ECO:0000259" key="2">
    <source>
        <dbReference type="Pfam" id="PF13439"/>
    </source>
</evidence>
<dbReference type="Gene3D" id="3.40.50.2000">
    <property type="entry name" value="Glycogen Phosphorylase B"/>
    <property type="match status" value="2"/>
</dbReference>
<accession>A0A6J5ZZS0</accession>
<proteinExistence type="predicted"/>
<dbReference type="InterPro" id="IPR050194">
    <property type="entry name" value="Glycosyltransferase_grp1"/>
</dbReference>
<feature type="domain" description="Glycosyl transferase family 1" evidence="1">
    <location>
        <begin position="202"/>
        <end position="355"/>
    </location>
</feature>
<organism evidence="3">
    <name type="scientific">freshwater metagenome</name>
    <dbReference type="NCBI Taxonomy" id="449393"/>
    <lineage>
        <taxon>unclassified sequences</taxon>
        <taxon>metagenomes</taxon>
        <taxon>ecological metagenomes</taxon>
    </lineage>
</organism>
<gene>
    <name evidence="3" type="ORF">UFOPK3331_02027</name>
</gene>
<dbReference type="InterPro" id="IPR028098">
    <property type="entry name" value="Glyco_trans_4-like_N"/>
</dbReference>
<feature type="domain" description="Glycosyltransferase subfamily 4-like N-terminal" evidence="2">
    <location>
        <begin position="29"/>
        <end position="185"/>
    </location>
</feature>